<proteinExistence type="predicted"/>
<feature type="domain" description="WSC" evidence="3">
    <location>
        <begin position="478"/>
        <end position="567"/>
    </location>
</feature>
<evidence type="ECO:0000259" key="3">
    <source>
        <dbReference type="PROSITE" id="PS51212"/>
    </source>
</evidence>
<dbReference type="AlphaFoldDB" id="A0A8B6GE45"/>
<feature type="compositionally biased region" description="Polar residues" evidence="1">
    <location>
        <begin position="774"/>
        <end position="788"/>
    </location>
</feature>
<evidence type="ECO:0000313" key="4">
    <source>
        <dbReference type="EMBL" id="VDI62580.1"/>
    </source>
</evidence>
<comment type="caution">
    <text evidence="4">The sequence shown here is derived from an EMBL/GenBank/DDBJ whole genome shotgun (WGS) entry which is preliminary data.</text>
</comment>
<accession>A0A8B6GE45</accession>
<dbReference type="OrthoDB" id="10341718at2759"/>
<evidence type="ECO:0000313" key="5">
    <source>
        <dbReference type="Proteomes" id="UP000596742"/>
    </source>
</evidence>
<sequence>MWNRGTNDEDVLSTVYFSGEMEETYHNSSMYCENIGGKLLGYGELLIKTAETCSSLSSWTATPWYNRKIGCFIGVNILRETQDGKENKHLAMCADFCADSNFTSIGLWTTKCQCYGETQILVQSTCDSTTCPANANERCAVGDAGVIYEKVNKSGALCRYRSFRKPSEGGITLKFAQCEEKKPFICKVGDTENIQCSFNMGNTAGMSAETQETFSTVRVYEKTDTKNNAEVYCETNGAVLLGYSKELIEASIACSLTDVLVNKPWLQRTGCFVYRMTANKMQFQDNHLANCATFCKSDTFTYIGVQADMCLCYESLSGIGVPANCDAVNCPGNSFEQCGISHMIVYRKEKLLPKSDCQYVKFDQNKFDLMNGDCNINRGFVCKEDDGKELIECVGETSTYPTVQTSSIVKASTEGLSTASSSNLGTFGTIKVFHLKETKNDAELYCESISGVLLSYGTEFINAARFCSVTEVLTNKPWSQNYGCFLVKAAAKETVMTNNHLANCVSFCSDKSFDFIGVQVDKCYCYNHLVNGMPADNCDAVDCPGNSEEKCGVNHMTVYRQVGDTLGTECSGSSMTTEIPDSSSNVADIETKSLVANSGPSLGVIIAIMLCIFLAIVIVLAVVFYKLRKKRRQKEDRLQIHMTHHDNNDDFINGFREQPGYHNVDLGIRDPVPIVAFGGDGVDLDRQPSREPVYTAVHKNNKDNRKSSNSDTHVPEPAYDEVYQPSNSNNNVEENHNFRHARRFQNGNVDGSYVGLRKPGETNRTNSMTNNTNQHVQNDLSQNKMFRNNQKRHGSLDDDLY</sequence>
<feature type="region of interest" description="Disordered" evidence="1">
    <location>
        <begin position="697"/>
        <end position="801"/>
    </location>
</feature>
<keyword evidence="2" id="KW-1133">Transmembrane helix</keyword>
<dbReference type="PROSITE" id="PS51212">
    <property type="entry name" value="WSC"/>
    <property type="match status" value="2"/>
</dbReference>
<feature type="compositionally biased region" description="Low complexity" evidence="1">
    <location>
        <begin position="762"/>
        <end position="773"/>
    </location>
</feature>
<reference evidence="4" key="1">
    <citation type="submission" date="2018-11" db="EMBL/GenBank/DDBJ databases">
        <authorList>
            <person name="Alioto T."/>
            <person name="Alioto T."/>
        </authorList>
    </citation>
    <scope>NUCLEOTIDE SEQUENCE</scope>
</reference>
<dbReference type="Proteomes" id="UP000596742">
    <property type="component" value="Unassembled WGS sequence"/>
</dbReference>
<name>A0A8B6GE45_MYTGA</name>
<evidence type="ECO:0000256" key="2">
    <source>
        <dbReference type="SAM" id="Phobius"/>
    </source>
</evidence>
<keyword evidence="5" id="KW-1185">Reference proteome</keyword>
<protein>
    <recommendedName>
        <fullName evidence="3">WSC domain-containing protein</fullName>
    </recommendedName>
</protein>
<dbReference type="InterPro" id="IPR002889">
    <property type="entry name" value="WSC_carb-bd"/>
</dbReference>
<dbReference type="EMBL" id="UYJE01008279">
    <property type="protein sequence ID" value="VDI62580.1"/>
    <property type="molecule type" value="Genomic_DNA"/>
</dbReference>
<dbReference type="CDD" id="cd12087">
    <property type="entry name" value="TM_EGFR-like"/>
    <property type="match status" value="1"/>
</dbReference>
<keyword evidence="2" id="KW-0472">Membrane</keyword>
<organism evidence="4 5">
    <name type="scientific">Mytilus galloprovincialis</name>
    <name type="common">Mediterranean mussel</name>
    <dbReference type="NCBI Taxonomy" id="29158"/>
    <lineage>
        <taxon>Eukaryota</taxon>
        <taxon>Metazoa</taxon>
        <taxon>Spiralia</taxon>
        <taxon>Lophotrochozoa</taxon>
        <taxon>Mollusca</taxon>
        <taxon>Bivalvia</taxon>
        <taxon>Autobranchia</taxon>
        <taxon>Pteriomorphia</taxon>
        <taxon>Mytilida</taxon>
        <taxon>Mytiloidea</taxon>
        <taxon>Mytilidae</taxon>
        <taxon>Mytilinae</taxon>
        <taxon>Mytilus</taxon>
    </lineage>
</organism>
<dbReference type="Pfam" id="PF01822">
    <property type="entry name" value="WSC"/>
    <property type="match status" value="1"/>
</dbReference>
<evidence type="ECO:0000256" key="1">
    <source>
        <dbReference type="SAM" id="MobiDB-lite"/>
    </source>
</evidence>
<feature type="transmembrane region" description="Helical" evidence="2">
    <location>
        <begin position="602"/>
        <end position="625"/>
    </location>
</feature>
<keyword evidence="2" id="KW-0812">Transmembrane</keyword>
<gene>
    <name evidence="4" type="ORF">MGAL_10B046297</name>
</gene>
<feature type="domain" description="WSC" evidence="3">
    <location>
        <begin position="265"/>
        <end position="349"/>
    </location>
</feature>